<dbReference type="Proteomes" id="UP001381693">
    <property type="component" value="Unassembled WGS sequence"/>
</dbReference>
<feature type="domain" description="RFX1-4/6/8-like BCD" evidence="2">
    <location>
        <begin position="3"/>
        <end position="168"/>
    </location>
</feature>
<sequence>MLTVACRFSRMLRRQTSLNHLCQASRMVLHAPDITQQMLHDWRQVDLETITRQTVYSMDKHTANGVTVELIMNLYSEFERLLEEGAPLEAYSEWLEAMVERCVLLGARRNKAAIHKVAHSFLLMWSCFGTRVIRDMTLHSAPSFGSFHLLHLMFDDYVLYLVESLHAEEKARELLNNIATDTPPDCSDPGFGDPDNEESLHTLSFLTSGTTTTMGLPNVNTANTPALSPNSHPSHDLHISPTPNSVLGLEGGLVEEDGSMDYISSSVSSSAGVPGHQDASAPTAASVTVTAAEAPVTPSAPTTGSGGAGTGGIASGGDYYASYDYDGRSYRLPSTLVGRNYIYPPSSLSINQYYQGNTGLDINSGEDRTSNNGVGGQGGGGGGLLHSGGGEGGGGGGGIGNDSLYGNLRASDTYLTTL</sequence>
<proteinExistence type="predicted"/>
<organism evidence="3 4">
    <name type="scientific">Halocaridina rubra</name>
    <name type="common">Hawaiian red shrimp</name>
    <dbReference type="NCBI Taxonomy" id="373956"/>
    <lineage>
        <taxon>Eukaryota</taxon>
        <taxon>Metazoa</taxon>
        <taxon>Ecdysozoa</taxon>
        <taxon>Arthropoda</taxon>
        <taxon>Crustacea</taxon>
        <taxon>Multicrustacea</taxon>
        <taxon>Malacostraca</taxon>
        <taxon>Eumalacostraca</taxon>
        <taxon>Eucarida</taxon>
        <taxon>Decapoda</taxon>
        <taxon>Pleocyemata</taxon>
        <taxon>Caridea</taxon>
        <taxon>Atyoidea</taxon>
        <taxon>Atyidae</taxon>
        <taxon>Halocaridina</taxon>
    </lineage>
</organism>
<dbReference type="Pfam" id="PF25340">
    <property type="entry name" value="BCD_RFX"/>
    <property type="match status" value="1"/>
</dbReference>
<dbReference type="PANTHER" id="PTHR12619:SF5">
    <property type="entry name" value="TRANSCRIPTION FACTOR RFX4"/>
    <property type="match status" value="1"/>
</dbReference>
<evidence type="ECO:0000259" key="2">
    <source>
        <dbReference type="Pfam" id="PF25340"/>
    </source>
</evidence>
<keyword evidence="4" id="KW-1185">Reference proteome</keyword>
<feature type="region of interest" description="Disordered" evidence="1">
    <location>
        <begin position="265"/>
        <end position="286"/>
    </location>
</feature>
<dbReference type="AlphaFoldDB" id="A0AAN8WNS2"/>
<evidence type="ECO:0000313" key="4">
    <source>
        <dbReference type="Proteomes" id="UP001381693"/>
    </source>
</evidence>
<dbReference type="EMBL" id="JAXCGZ010019226">
    <property type="protein sequence ID" value="KAK7066388.1"/>
    <property type="molecule type" value="Genomic_DNA"/>
</dbReference>
<feature type="compositionally biased region" description="Gly residues" evidence="1">
    <location>
        <begin position="373"/>
        <end position="400"/>
    </location>
</feature>
<name>A0AAN8WNS2_HALRR</name>
<accession>A0AAN8WNS2</accession>
<dbReference type="InterPro" id="IPR039779">
    <property type="entry name" value="RFX-like"/>
</dbReference>
<feature type="region of interest" description="Disordered" evidence="1">
    <location>
        <begin position="361"/>
        <end position="402"/>
    </location>
</feature>
<gene>
    <name evidence="3" type="primary">RFX4</name>
    <name evidence="3" type="ORF">SK128_027886</name>
</gene>
<evidence type="ECO:0000313" key="3">
    <source>
        <dbReference type="EMBL" id="KAK7066388.1"/>
    </source>
</evidence>
<dbReference type="GO" id="GO:0000978">
    <property type="term" value="F:RNA polymerase II cis-regulatory region sequence-specific DNA binding"/>
    <property type="evidence" value="ECO:0007669"/>
    <property type="project" value="TreeGrafter"/>
</dbReference>
<comment type="caution">
    <text evidence="3">The sequence shown here is derived from an EMBL/GenBank/DDBJ whole genome shotgun (WGS) entry which is preliminary data.</text>
</comment>
<reference evidence="3 4" key="1">
    <citation type="submission" date="2023-11" db="EMBL/GenBank/DDBJ databases">
        <title>Halocaridina rubra genome assembly.</title>
        <authorList>
            <person name="Smith C."/>
        </authorList>
    </citation>
    <scope>NUCLEOTIDE SEQUENCE [LARGE SCALE GENOMIC DNA]</scope>
    <source>
        <strain evidence="3">EP-1</strain>
        <tissue evidence="3">Whole</tissue>
    </source>
</reference>
<dbReference type="InterPro" id="IPR057321">
    <property type="entry name" value="RFX1-4/6/8-like_BCD"/>
</dbReference>
<dbReference type="GO" id="GO:0000981">
    <property type="term" value="F:DNA-binding transcription factor activity, RNA polymerase II-specific"/>
    <property type="evidence" value="ECO:0007669"/>
    <property type="project" value="TreeGrafter"/>
</dbReference>
<protein>
    <submittedName>
        <fullName evidence="3">Regulatory factor X, 4 (Influences HLA class II expression)</fullName>
    </submittedName>
</protein>
<evidence type="ECO:0000256" key="1">
    <source>
        <dbReference type="SAM" id="MobiDB-lite"/>
    </source>
</evidence>
<dbReference type="PANTHER" id="PTHR12619">
    <property type="entry name" value="RFX TRANSCRIPTION FACTOR FAMILY"/>
    <property type="match status" value="1"/>
</dbReference>